<dbReference type="Gene3D" id="3.10.290.20">
    <property type="entry name" value="Ubiquitin-like 2 activating enzyme e1b. Chain: B, domain 3"/>
    <property type="match status" value="1"/>
</dbReference>
<name>A0A1Q9CF79_SYMMI</name>
<comment type="caution">
    <text evidence="2">The sequence shown here is derived from an EMBL/GenBank/DDBJ whole genome shotgun (WGS) entry which is preliminary data.</text>
</comment>
<protein>
    <submittedName>
        <fullName evidence="2">Uncharacterized protein</fullName>
    </submittedName>
</protein>
<proteinExistence type="predicted"/>
<dbReference type="EMBL" id="LSRX01001271">
    <property type="protein sequence ID" value="OLP81556.1"/>
    <property type="molecule type" value="Genomic_DNA"/>
</dbReference>
<dbReference type="Proteomes" id="UP000186817">
    <property type="component" value="Unassembled WGS sequence"/>
</dbReference>
<organism evidence="2 3">
    <name type="scientific">Symbiodinium microadriaticum</name>
    <name type="common">Dinoflagellate</name>
    <name type="synonym">Zooxanthella microadriatica</name>
    <dbReference type="NCBI Taxonomy" id="2951"/>
    <lineage>
        <taxon>Eukaryota</taxon>
        <taxon>Sar</taxon>
        <taxon>Alveolata</taxon>
        <taxon>Dinophyceae</taxon>
        <taxon>Suessiales</taxon>
        <taxon>Symbiodiniaceae</taxon>
        <taxon>Symbiodinium</taxon>
    </lineage>
</organism>
<gene>
    <name evidence="2" type="ORF">AK812_SmicGene37894</name>
</gene>
<keyword evidence="3" id="KW-1185">Reference proteome</keyword>
<evidence type="ECO:0000256" key="1">
    <source>
        <dbReference type="SAM" id="Coils"/>
    </source>
</evidence>
<reference evidence="2 3" key="1">
    <citation type="submission" date="2016-02" db="EMBL/GenBank/DDBJ databases">
        <title>Genome analysis of coral dinoflagellate symbionts highlights evolutionary adaptations to a symbiotic lifestyle.</title>
        <authorList>
            <person name="Aranda M."/>
            <person name="Li Y."/>
            <person name="Liew Y.J."/>
            <person name="Baumgarten S."/>
            <person name="Simakov O."/>
            <person name="Wilson M."/>
            <person name="Piel J."/>
            <person name="Ashoor H."/>
            <person name="Bougouffa S."/>
            <person name="Bajic V.B."/>
            <person name="Ryu T."/>
            <person name="Ravasi T."/>
            <person name="Bayer T."/>
            <person name="Micklem G."/>
            <person name="Kim H."/>
            <person name="Bhak J."/>
            <person name="Lajeunesse T.C."/>
            <person name="Voolstra C.R."/>
        </authorList>
    </citation>
    <scope>NUCLEOTIDE SEQUENCE [LARGE SCALE GENOMIC DNA]</scope>
    <source>
        <strain evidence="2 3">CCMP2467</strain>
    </source>
</reference>
<accession>A0A1Q9CF79</accession>
<feature type="coiled-coil region" evidence="1">
    <location>
        <begin position="144"/>
        <end position="212"/>
    </location>
</feature>
<dbReference type="AlphaFoldDB" id="A0A1Q9CF79"/>
<keyword evidence="1" id="KW-0175">Coiled coil</keyword>
<sequence>MTRRESRSGSFDPTLSSLTELPFFESEVSAQVDKAEEDSLENLVQQLQAATEAFSDGRKELSSWLRRRKHLEAHLQAATEASHASAKAVEEAVEEAKRWQRLTLPKFLAVAGKGNGEGIEGIDQMVHRQLPLPDGLEHSGTRAAQELRQKCEQQAAELRHLERKCAELQEEAGQAAGTAALESLQRQILRERVAHEDQLKALRARRAELLRSLGDTHINAKKSCTSGIVFMQNPKPIRQQHEYKLKMTLEELTKADPPVFAQGEDLTVTDPMLPTKLTLRVFLSGD</sequence>
<evidence type="ECO:0000313" key="3">
    <source>
        <dbReference type="Proteomes" id="UP000186817"/>
    </source>
</evidence>
<evidence type="ECO:0000313" key="2">
    <source>
        <dbReference type="EMBL" id="OLP81556.1"/>
    </source>
</evidence>